<dbReference type="Proteomes" id="UP000299102">
    <property type="component" value="Unassembled WGS sequence"/>
</dbReference>
<protein>
    <submittedName>
        <fullName evidence="1">Uncharacterized protein</fullName>
    </submittedName>
</protein>
<gene>
    <name evidence="1" type="ORF">EVAR_12905_1</name>
</gene>
<proteinExistence type="predicted"/>
<evidence type="ECO:0000313" key="1">
    <source>
        <dbReference type="EMBL" id="GBP18124.1"/>
    </source>
</evidence>
<name>A0A4C1TW62_EUMVA</name>
<evidence type="ECO:0000313" key="2">
    <source>
        <dbReference type="Proteomes" id="UP000299102"/>
    </source>
</evidence>
<reference evidence="1 2" key="1">
    <citation type="journal article" date="2019" name="Commun. Biol.">
        <title>The bagworm genome reveals a unique fibroin gene that provides high tensile strength.</title>
        <authorList>
            <person name="Kono N."/>
            <person name="Nakamura H."/>
            <person name="Ohtoshi R."/>
            <person name="Tomita M."/>
            <person name="Numata K."/>
            <person name="Arakawa K."/>
        </authorList>
    </citation>
    <scope>NUCLEOTIDE SEQUENCE [LARGE SCALE GENOMIC DNA]</scope>
</reference>
<organism evidence="1 2">
    <name type="scientific">Eumeta variegata</name>
    <name type="common">Bagworm moth</name>
    <name type="synonym">Eumeta japonica</name>
    <dbReference type="NCBI Taxonomy" id="151549"/>
    <lineage>
        <taxon>Eukaryota</taxon>
        <taxon>Metazoa</taxon>
        <taxon>Ecdysozoa</taxon>
        <taxon>Arthropoda</taxon>
        <taxon>Hexapoda</taxon>
        <taxon>Insecta</taxon>
        <taxon>Pterygota</taxon>
        <taxon>Neoptera</taxon>
        <taxon>Endopterygota</taxon>
        <taxon>Lepidoptera</taxon>
        <taxon>Glossata</taxon>
        <taxon>Ditrysia</taxon>
        <taxon>Tineoidea</taxon>
        <taxon>Psychidae</taxon>
        <taxon>Oiketicinae</taxon>
        <taxon>Eumeta</taxon>
    </lineage>
</organism>
<dbReference type="AlphaFoldDB" id="A0A4C1TW62"/>
<comment type="caution">
    <text evidence="1">The sequence shown here is derived from an EMBL/GenBank/DDBJ whole genome shotgun (WGS) entry which is preliminary data.</text>
</comment>
<dbReference type="EMBL" id="BGZK01000093">
    <property type="protein sequence ID" value="GBP18124.1"/>
    <property type="molecule type" value="Genomic_DNA"/>
</dbReference>
<sequence>MDSQQKDVNTALFGMLVWSSEEFAEVTTGIVAPAQPHRRRRVPSALWGVHCLAVNQLLLQRAQCLSGRPPAPKCRSPLLHAAAVVQLLRNSRN</sequence>
<accession>A0A4C1TW62</accession>
<keyword evidence="2" id="KW-1185">Reference proteome</keyword>